<dbReference type="InterPro" id="IPR001810">
    <property type="entry name" value="F-box_dom"/>
</dbReference>
<dbReference type="GeneTree" id="ENSGT00530000063692"/>
<feature type="region of interest" description="Disordered" evidence="7">
    <location>
        <begin position="118"/>
        <end position="137"/>
    </location>
</feature>
<name>A0A7N6API9_ANATE</name>
<dbReference type="InterPro" id="IPR047147">
    <property type="entry name" value="FBX5_43"/>
</dbReference>
<reference evidence="9" key="3">
    <citation type="submission" date="2025-09" db="UniProtKB">
        <authorList>
            <consortium name="Ensembl"/>
        </authorList>
    </citation>
    <scope>IDENTIFICATION</scope>
</reference>
<dbReference type="PANTHER" id="PTHR15493:SF1">
    <property type="entry name" value="F-BOX ONLY PROTEIN 43"/>
    <property type="match status" value="1"/>
</dbReference>
<dbReference type="Proteomes" id="UP000265040">
    <property type="component" value="Chromosome 16"/>
</dbReference>
<dbReference type="RefSeq" id="XP_026226201.1">
    <property type="nucleotide sequence ID" value="XM_026370416.1"/>
</dbReference>
<evidence type="ECO:0000313" key="10">
    <source>
        <dbReference type="Proteomes" id="UP000265040"/>
    </source>
</evidence>
<keyword evidence="10" id="KW-1185">Reference proteome</keyword>
<evidence type="ECO:0000256" key="2">
    <source>
        <dbReference type="ARBA" id="ARBA00022723"/>
    </source>
</evidence>
<evidence type="ECO:0000256" key="3">
    <source>
        <dbReference type="ARBA" id="ARBA00022771"/>
    </source>
</evidence>
<evidence type="ECO:0000313" key="9">
    <source>
        <dbReference type="Ensembl" id="ENSATEP00000051511.1"/>
    </source>
</evidence>
<accession>A0A7N6API9</accession>
<proteinExistence type="predicted"/>
<evidence type="ECO:0000256" key="6">
    <source>
        <dbReference type="PROSITE-ProRule" id="PRU01220"/>
    </source>
</evidence>
<feature type="region of interest" description="Disordered" evidence="7">
    <location>
        <begin position="583"/>
        <end position="602"/>
    </location>
</feature>
<dbReference type="Gene3D" id="1.20.1280.50">
    <property type="match status" value="1"/>
</dbReference>
<evidence type="ECO:0000256" key="4">
    <source>
        <dbReference type="ARBA" id="ARBA00022786"/>
    </source>
</evidence>
<dbReference type="FunFam" id="2.20.25.20:FF:000006">
    <property type="entry name" value="F-box only protein 5"/>
    <property type="match status" value="1"/>
</dbReference>
<dbReference type="GO" id="GO:0005634">
    <property type="term" value="C:nucleus"/>
    <property type="evidence" value="ECO:0007669"/>
    <property type="project" value="TreeGrafter"/>
</dbReference>
<dbReference type="InterPro" id="IPR036047">
    <property type="entry name" value="F-box-like_dom_sf"/>
</dbReference>
<dbReference type="GO" id="GO:0008270">
    <property type="term" value="F:zinc ion binding"/>
    <property type="evidence" value="ECO:0007669"/>
    <property type="project" value="UniProtKB-KW"/>
</dbReference>
<dbReference type="UniPathway" id="UPA00143"/>
<gene>
    <name evidence="9" type="primary">FBXO43</name>
</gene>
<dbReference type="Ensembl" id="ENSATET00000065723.2">
    <property type="protein sequence ID" value="ENSATEP00000051511.1"/>
    <property type="gene ID" value="ENSATEG00000028162.2"/>
</dbReference>
<organism evidence="9 10">
    <name type="scientific">Anabas testudineus</name>
    <name type="common">Climbing perch</name>
    <name type="synonym">Anthias testudineus</name>
    <dbReference type="NCBI Taxonomy" id="64144"/>
    <lineage>
        <taxon>Eukaryota</taxon>
        <taxon>Metazoa</taxon>
        <taxon>Chordata</taxon>
        <taxon>Craniata</taxon>
        <taxon>Vertebrata</taxon>
        <taxon>Euteleostomi</taxon>
        <taxon>Actinopterygii</taxon>
        <taxon>Neopterygii</taxon>
        <taxon>Teleostei</taxon>
        <taxon>Neoteleostei</taxon>
        <taxon>Acanthomorphata</taxon>
        <taxon>Anabantaria</taxon>
        <taxon>Anabantiformes</taxon>
        <taxon>Anabantoidei</taxon>
        <taxon>Anabantidae</taxon>
        <taxon>Anabas</taxon>
    </lineage>
</organism>
<feature type="domain" description="ZBR-type" evidence="8">
    <location>
        <begin position="623"/>
        <end position="671"/>
    </location>
</feature>
<evidence type="ECO:0000256" key="7">
    <source>
        <dbReference type="SAM" id="MobiDB-lite"/>
    </source>
</evidence>
<sequence length="695" mass="76415">MKMQYTPESNIFLEGTKGQRYYEDCSDSGYSGLFHSPQSTSGVDSCSSLSPIDFSETPKENLRLSVTPKGRTKDLVGFLDKDSRGAQQLSAIHWCETPKVHKRDASLRHRLLMCKPTTDVKTDNPRSPCTRKTESSMSTGSEHWLSASFDSLETVMGALRSSTLELEQDLPLSSRKRRILFSQVRTSTLEDGKLNSCHLPSFEGRVSLSDADFSESISASDQINIETPRFSKFLPASSKEDCQSPVSGAANSLDDSSSVLCTPSYKHTPRYIRSVTEDSGFSSLTLDKSQDSSVDHDGSFQELLLSAPRGNCETPNLVEARRRSRLQRQHRLSTLKEGGSQSEEDPADRKQHNRCLSHSKDVFEDCATPSSVLSIKHGNSFTSDGVASAKQDYVTPLRETTGTASFNTAPNNPDVTPLRTAPVDLSLTPALQLVHAMCQQKAQMFVGQSPSLKEQLKSTAALAETPLTFRTTMPLAGLIGRKMGIGKVDILTELKKRSLRHILAVIFSHLTSESIHRCGQVCKTWNEIIQQDKQASARRRSHLSEVEATPELGGAVHVPDAETRLTLLKRSALKTVQAQSRTSSYCTPQSGNSTLTQLQHSAGSSSKRDKFLEVAKTLFSDECLKPCPRCQHPARCHSVKGEGVCTKDNCGFQFCTACLCAFHGSRECGSQSVGRRKKDIILPGSAQSKRNVRRL</sequence>
<evidence type="ECO:0000256" key="5">
    <source>
        <dbReference type="ARBA" id="ARBA00022833"/>
    </source>
</evidence>
<dbReference type="GO" id="GO:0045835">
    <property type="term" value="P:negative regulation of meiotic nuclear division"/>
    <property type="evidence" value="ECO:0007669"/>
    <property type="project" value="InterPro"/>
</dbReference>
<evidence type="ECO:0000259" key="8">
    <source>
        <dbReference type="PROSITE" id="PS51872"/>
    </source>
</evidence>
<dbReference type="PANTHER" id="PTHR15493">
    <property type="entry name" value="F-BOX ONLY PROTEIN 5 AND 43"/>
    <property type="match status" value="1"/>
</dbReference>
<dbReference type="OrthoDB" id="9984940at2759"/>
<dbReference type="GO" id="GO:0007088">
    <property type="term" value="P:regulation of mitotic nuclear division"/>
    <property type="evidence" value="ECO:0007669"/>
    <property type="project" value="InterPro"/>
</dbReference>
<dbReference type="FunCoup" id="A0A7N6API9">
    <property type="interactions" value="741"/>
</dbReference>
<keyword evidence="5" id="KW-0862">Zinc</keyword>
<dbReference type="GeneID" id="113169204"/>
<protein>
    <recommendedName>
        <fullName evidence="8">ZBR-type domain-containing protein</fullName>
    </recommendedName>
</protein>
<dbReference type="AlphaFoldDB" id="A0A7N6API9"/>
<dbReference type="Pfam" id="PF12937">
    <property type="entry name" value="F-box-like"/>
    <property type="match status" value="1"/>
</dbReference>
<dbReference type="SUPFAM" id="SSF81383">
    <property type="entry name" value="F-box domain"/>
    <property type="match status" value="1"/>
</dbReference>
<feature type="region of interest" description="Disordered" evidence="7">
    <location>
        <begin position="311"/>
        <end position="353"/>
    </location>
</feature>
<evidence type="ECO:0000256" key="1">
    <source>
        <dbReference type="ARBA" id="ARBA00004906"/>
    </source>
</evidence>
<reference evidence="9" key="2">
    <citation type="submission" date="2025-08" db="UniProtKB">
        <authorList>
            <consortium name="Ensembl"/>
        </authorList>
    </citation>
    <scope>IDENTIFICATION</scope>
</reference>
<keyword evidence="2" id="KW-0479">Metal-binding</keyword>
<feature type="compositionally biased region" description="Basic residues" evidence="7">
    <location>
        <begin position="322"/>
        <end position="333"/>
    </location>
</feature>
<dbReference type="Gene3D" id="2.20.25.20">
    <property type="match status" value="1"/>
</dbReference>
<dbReference type="RefSeq" id="XP_026226199.1">
    <property type="nucleotide sequence ID" value="XM_026370414.1"/>
</dbReference>
<dbReference type="CDD" id="cd20365">
    <property type="entry name" value="BRcat_RBR_FBXO43"/>
    <property type="match status" value="1"/>
</dbReference>
<keyword evidence="4" id="KW-0833">Ubl conjugation pathway</keyword>
<dbReference type="InParanoid" id="A0A7N6API9"/>
<dbReference type="PROSITE" id="PS51872">
    <property type="entry name" value="ZF_ZBR"/>
    <property type="match status" value="1"/>
</dbReference>
<reference evidence="9" key="1">
    <citation type="submission" date="2021-04" db="EMBL/GenBank/DDBJ databases">
        <authorList>
            <consortium name="Wellcome Sanger Institute Data Sharing"/>
        </authorList>
    </citation>
    <scope>NUCLEOTIDE SEQUENCE [LARGE SCALE GENOMIC DNA]</scope>
</reference>
<dbReference type="RefSeq" id="XP_026226200.1">
    <property type="nucleotide sequence ID" value="XM_026370415.1"/>
</dbReference>
<dbReference type="GO" id="GO:0016567">
    <property type="term" value="P:protein ubiquitination"/>
    <property type="evidence" value="ECO:0007669"/>
    <property type="project" value="UniProtKB-UniPathway"/>
</dbReference>
<dbReference type="InterPro" id="IPR044064">
    <property type="entry name" value="ZF_ZBR"/>
</dbReference>
<keyword evidence="3 6" id="KW-0863">Zinc-finger</keyword>
<comment type="pathway">
    <text evidence="1">Protein modification; protein ubiquitination.</text>
</comment>